<proteinExistence type="predicted"/>
<keyword evidence="1" id="KW-1133">Transmembrane helix</keyword>
<evidence type="ECO:0000313" key="3">
    <source>
        <dbReference type="Proteomes" id="UP000218113"/>
    </source>
</evidence>
<comment type="caution">
    <text evidence="2">The sequence shown here is derived from an EMBL/GenBank/DDBJ whole genome shotgun (WGS) entry which is preliminary data.</text>
</comment>
<organism evidence="2 3">
    <name type="scientific">SAR324 cluster bacterium</name>
    <dbReference type="NCBI Taxonomy" id="2024889"/>
    <lineage>
        <taxon>Bacteria</taxon>
        <taxon>Deltaproteobacteria</taxon>
        <taxon>SAR324 cluster</taxon>
    </lineage>
</organism>
<keyword evidence="1" id="KW-0812">Transmembrane</keyword>
<evidence type="ECO:0000313" key="2">
    <source>
        <dbReference type="EMBL" id="PCI23512.1"/>
    </source>
</evidence>
<dbReference type="AlphaFoldDB" id="A0A2A4SQM9"/>
<accession>A0A2A4SQM9</accession>
<feature type="transmembrane region" description="Helical" evidence="1">
    <location>
        <begin position="74"/>
        <end position="96"/>
    </location>
</feature>
<reference evidence="3" key="1">
    <citation type="submission" date="2017-08" db="EMBL/GenBank/DDBJ databases">
        <title>A dynamic microbial community with high functional redundancy inhabits the cold, oxic subseafloor aquifer.</title>
        <authorList>
            <person name="Tully B.J."/>
            <person name="Wheat C.G."/>
            <person name="Glazer B.T."/>
            <person name="Huber J.A."/>
        </authorList>
    </citation>
    <scope>NUCLEOTIDE SEQUENCE [LARGE SCALE GENOMIC DNA]</scope>
</reference>
<sequence length="198" mass="22593">MLKKLDAKIRALMIEVPDENFVTEELQDNPMAGYLKIFQKQHRVIFILYRGLILSFGGLLIVMSVLVYNAAENVLIPAWGTFLLGGIDLFLFLGMVKAFRELSSYKLKSQQVLNKIHDHLRSDLEKLEKIKTEHAGVTKTQQKVHKKLRLLAGKSLLPKAADYSGWDQRLCPSCNSILEMSREECPNCHQLLDKLPDN</sequence>
<dbReference type="Proteomes" id="UP000218113">
    <property type="component" value="Unassembled WGS sequence"/>
</dbReference>
<name>A0A2A4SQM9_9DELT</name>
<protein>
    <submittedName>
        <fullName evidence="2">Uncharacterized protein</fullName>
    </submittedName>
</protein>
<keyword evidence="1" id="KW-0472">Membrane</keyword>
<gene>
    <name evidence="2" type="ORF">COB67_12760</name>
</gene>
<evidence type="ECO:0000256" key="1">
    <source>
        <dbReference type="SAM" id="Phobius"/>
    </source>
</evidence>
<feature type="transmembrane region" description="Helical" evidence="1">
    <location>
        <begin position="44"/>
        <end position="68"/>
    </location>
</feature>
<dbReference type="EMBL" id="NVSR01000143">
    <property type="protein sequence ID" value="PCI23512.1"/>
    <property type="molecule type" value="Genomic_DNA"/>
</dbReference>